<accession>A0AAD3P814</accession>
<evidence type="ECO:0000313" key="3">
    <source>
        <dbReference type="Proteomes" id="UP001279734"/>
    </source>
</evidence>
<dbReference type="AlphaFoldDB" id="A0AAD3P814"/>
<feature type="region of interest" description="Disordered" evidence="1">
    <location>
        <begin position="289"/>
        <end position="320"/>
    </location>
</feature>
<reference evidence="2" key="1">
    <citation type="submission" date="2023-05" db="EMBL/GenBank/DDBJ databases">
        <title>Nepenthes gracilis genome sequencing.</title>
        <authorList>
            <person name="Fukushima K."/>
        </authorList>
    </citation>
    <scope>NUCLEOTIDE SEQUENCE</scope>
    <source>
        <strain evidence="2">SING2019-196</strain>
    </source>
</reference>
<dbReference type="PANTHER" id="PTHR36720">
    <property type="entry name" value="TAF RNA POLYMERASE I SUBUNIT A"/>
    <property type="match status" value="1"/>
</dbReference>
<evidence type="ECO:0000256" key="1">
    <source>
        <dbReference type="SAM" id="MobiDB-lite"/>
    </source>
</evidence>
<feature type="compositionally biased region" description="Polar residues" evidence="1">
    <location>
        <begin position="658"/>
        <end position="672"/>
    </location>
</feature>
<dbReference type="Proteomes" id="UP001279734">
    <property type="component" value="Unassembled WGS sequence"/>
</dbReference>
<dbReference type="EMBL" id="BSYO01000002">
    <property type="protein sequence ID" value="GMH00700.1"/>
    <property type="molecule type" value="Genomic_DNA"/>
</dbReference>
<comment type="caution">
    <text evidence="2">The sequence shown here is derived from an EMBL/GenBank/DDBJ whole genome shotgun (WGS) entry which is preliminary data.</text>
</comment>
<proteinExistence type="predicted"/>
<dbReference type="Pfam" id="PF14929">
    <property type="entry name" value="TAF1_subA"/>
    <property type="match status" value="1"/>
</dbReference>
<dbReference type="GO" id="GO:0000120">
    <property type="term" value="C:RNA polymerase I transcription regulator complex"/>
    <property type="evidence" value="ECO:0007669"/>
    <property type="project" value="InterPro"/>
</dbReference>
<evidence type="ECO:0000313" key="2">
    <source>
        <dbReference type="EMBL" id="GMH00700.1"/>
    </source>
</evidence>
<dbReference type="InterPro" id="IPR039495">
    <property type="entry name" value="TAF1A"/>
</dbReference>
<protein>
    <submittedName>
        <fullName evidence="2">Uncharacterized protein</fullName>
    </submittedName>
</protein>
<organism evidence="2 3">
    <name type="scientific">Nepenthes gracilis</name>
    <name type="common">Slender pitcher plant</name>
    <dbReference type="NCBI Taxonomy" id="150966"/>
    <lineage>
        <taxon>Eukaryota</taxon>
        <taxon>Viridiplantae</taxon>
        <taxon>Streptophyta</taxon>
        <taxon>Embryophyta</taxon>
        <taxon>Tracheophyta</taxon>
        <taxon>Spermatophyta</taxon>
        <taxon>Magnoliopsida</taxon>
        <taxon>eudicotyledons</taxon>
        <taxon>Gunneridae</taxon>
        <taxon>Pentapetalae</taxon>
        <taxon>Caryophyllales</taxon>
        <taxon>Nepenthaceae</taxon>
        <taxon>Nepenthes</taxon>
    </lineage>
</organism>
<keyword evidence="3" id="KW-1185">Reference proteome</keyword>
<dbReference type="GO" id="GO:0006360">
    <property type="term" value="P:transcription by RNA polymerase I"/>
    <property type="evidence" value="ECO:0007669"/>
    <property type="project" value="InterPro"/>
</dbReference>
<name>A0AAD3P814_NEPGR</name>
<dbReference type="PANTHER" id="PTHR36720:SF1">
    <property type="entry name" value="TAF RNA POLYMERASE I SUBUNIT A"/>
    <property type="match status" value="1"/>
</dbReference>
<feature type="compositionally biased region" description="Polar residues" evidence="1">
    <location>
        <begin position="637"/>
        <end position="649"/>
    </location>
</feature>
<gene>
    <name evidence="2" type="ORF">Nepgr_002539</name>
</gene>
<sequence>MEIEVDVVGLPDQHTTVTMDFVEDEQGLDIKKNNPSQMVNGVSAQCVRLSKRIVLSLTKPSYTLGLGFKNVRRENRARLSCLLRKLVRQHNWEEASAVLSTLLKGTCKERSPQNNRMKYWVAMELLQHMEHDHAYSRQIKHIYDIWMKKVGSTKNRPFKDSYVQLEFIIFCLRQGNLEDAHQAAVCLMQEHDSASNPICNLILGLTFFELWYSTLPRDMQLRNLDESCMSMVSEPLRTDCHESVESLEGPDAVSIDQTYSHLHCHSETSVMNMNINTDVEDDPNQEVPGIHVNSHGEKTHRQSQTQGLDPDFLETSEQEGSLPHDDVKLDCTSVFYVRGLESLLLPLRLPLSDENMEDFISFYGGFFNNHYKDALHYLQLAVNSVPPVSEALLPLIQLLLLGDQVKEALIVLKKFCHTSNTALPFRLRAHLLECFASNSHGELSTCYEAVLKIDPTSKHSIGRLINLYRIGEYNPEQLVEMIALHLDATCADYNIWKEFSSCLLKLSESEEDRMSMCLAGEETENEQQANTICFSRVPTVFTKGMSGKTWKFRCKWWLNHHFSKDILTSEIAVGELWLMTYKAACATHFYGREFDYVMKVLVLLEEEEDRSMLLVLQIHMQKSTGFCSNPFNKPVGRSSTGCPTRSSWQYHRPRQRSSRPTNCPSGFPSQPRYSEIIRSGPVWMSREAYWS</sequence>
<feature type="region of interest" description="Disordered" evidence="1">
    <location>
        <begin position="637"/>
        <end position="672"/>
    </location>
</feature>